<evidence type="ECO:0000259" key="1">
    <source>
        <dbReference type="Pfam" id="PF01408"/>
    </source>
</evidence>
<dbReference type="InterPro" id="IPR051450">
    <property type="entry name" value="Gfo/Idh/MocA_Oxidoreductases"/>
</dbReference>
<gene>
    <name evidence="3" type="ORF">MAE02_58260</name>
</gene>
<dbReference type="InterPro" id="IPR000683">
    <property type="entry name" value="Gfo/Idh/MocA-like_OxRdtase_N"/>
</dbReference>
<proteinExistence type="predicted"/>
<dbReference type="Gene3D" id="3.40.50.720">
    <property type="entry name" value="NAD(P)-binding Rossmann-like Domain"/>
    <property type="match status" value="1"/>
</dbReference>
<dbReference type="AlphaFoldDB" id="A0A512C1P7"/>
<dbReference type="Pfam" id="PF01408">
    <property type="entry name" value="GFO_IDH_MocA"/>
    <property type="match status" value="1"/>
</dbReference>
<evidence type="ECO:0000313" key="4">
    <source>
        <dbReference type="Proteomes" id="UP000321085"/>
    </source>
</evidence>
<reference evidence="3 4" key="1">
    <citation type="submission" date="2019-07" db="EMBL/GenBank/DDBJ databases">
        <title>Whole genome shotgun sequence of Microvirga aerophila NBRC 106136.</title>
        <authorList>
            <person name="Hosoyama A."/>
            <person name="Uohara A."/>
            <person name="Ohji S."/>
            <person name="Ichikawa N."/>
        </authorList>
    </citation>
    <scope>NUCLEOTIDE SEQUENCE [LARGE SCALE GENOMIC DNA]</scope>
    <source>
        <strain evidence="3 4">NBRC 106136</strain>
    </source>
</reference>
<dbReference type="Gene3D" id="3.30.360.10">
    <property type="entry name" value="Dihydrodipicolinate Reductase, domain 2"/>
    <property type="match status" value="1"/>
</dbReference>
<feature type="domain" description="Gfo/Idh/MocA-like oxidoreductase N-terminal" evidence="1">
    <location>
        <begin position="6"/>
        <end position="122"/>
    </location>
</feature>
<sequence length="345" mass="37407">MTTKVKLAVLGAGLIGKRHIEHVQAEPEAELIAIVDPSPSGRALAEEISVGWAPSFASLIETDKPDGVIIATPNQVHVANGLESIAAGVPALVEKPIADDVASATRLVEAAEAARVPLLVGHHRRHNPLIQKAKEAIESGRLGQVLAVHGTCWFYKPDDYFDTAWRREKGAGPIFLNLIHDVDNLRYLCGDVVSVQAVESNAVRGNAVEETAAILLRFRSGALGTITVSDSIVAPWSWELTTGENPAYPHAAESCYHIGGTHGSLTVPYLDVWHNEEKRSWWEPIHRTRLSFEPEDPLTLQIRHFCKVIRGDEPPLVSGREGLSTLKVITAVKQAAATGQLITIT</sequence>
<accession>A0A512C1P7</accession>
<protein>
    <submittedName>
        <fullName evidence="3">Oxidoreductase</fullName>
    </submittedName>
</protein>
<dbReference type="SUPFAM" id="SSF55347">
    <property type="entry name" value="Glyceraldehyde-3-phosphate dehydrogenase-like, C-terminal domain"/>
    <property type="match status" value="1"/>
</dbReference>
<dbReference type="Proteomes" id="UP000321085">
    <property type="component" value="Unassembled WGS sequence"/>
</dbReference>
<evidence type="ECO:0000313" key="3">
    <source>
        <dbReference type="EMBL" id="GEO18130.1"/>
    </source>
</evidence>
<dbReference type="InterPro" id="IPR055170">
    <property type="entry name" value="GFO_IDH_MocA-like_dom"/>
</dbReference>
<dbReference type="RefSeq" id="WP_114188837.1">
    <property type="nucleotide sequence ID" value="NZ_BJYU01000155.1"/>
</dbReference>
<dbReference type="PANTHER" id="PTHR43377">
    <property type="entry name" value="BILIVERDIN REDUCTASE A"/>
    <property type="match status" value="1"/>
</dbReference>
<dbReference type="GO" id="GO:0000166">
    <property type="term" value="F:nucleotide binding"/>
    <property type="evidence" value="ECO:0007669"/>
    <property type="project" value="InterPro"/>
</dbReference>
<dbReference type="InterPro" id="IPR036291">
    <property type="entry name" value="NAD(P)-bd_dom_sf"/>
</dbReference>
<dbReference type="OrthoDB" id="9792935at2"/>
<comment type="caution">
    <text evidence="3">The sequence shown here is derived from an EMBL/GenBank/DDBJ whole genome shotgun (WGS) entry which is preliminary data.</text>
</comment>
<dbReference type="EMBL" id="BJYU01000155">
    <property type="protein sequence ID" value="GEO18130.1"/>
    <property type="molecule type" value="Genomic_DNA"/>
</dbReference>
<dbReference type="Pfam" id="PF22725">
    <property type="entry name" value="GFO_IDH_MocA_C3"/>
    <property type="match status" value="1"/>
</dbReference>
<evidence type="ECO:0000259" key="2">
    <source>
        <dbReference type="Pfam" id="PF22725"/>
    </source>
</evidence>
<dbReference type="PANTHER" id="PTHR43377:SF8">
    <property type="entry name" value="BLR3664 PROTEIN"/>
    <property type="match status" value="1"/>
</dbReference>
<name>A0A512C1P7_9HYPH</name>
<organism evidence="3 4">
    <name type="scientific">Microvirga aerophila</name>
    <dbReference type="NCBI Taxonomy" id="670291"/>
    <lineage>
        <taxon>Bacteria</taxon>
        <taxon>Pseudomonadati</taxon>
        <taxon>Pseudomonadota</taxon>
        <taxon>Alphaproteobacteria</taxon>
        <taxon>Hyphomicrobiales</taxon>
        <taxon>Methylobacteriaceae</taxon>
        <taxon>Microvirga</taxon>
    </lineage>
</organism>
<feature type="domain" description="GFO/IDH/MocA-like oxidoreductase" evidence="2">
    <location>
        <begin position="130"/>
        <end position="265"/>
    </location>
</feature>
<keyword evidence="4" id="KW-1185">Reference proteome</keyword>
<dbReference type="SUPFAM" id="SSF51735">
    <property type="entry name" value="NAD(P)-binding Rossmann-fold domains"/>
    <property type="match status" value="1"/>
</dbReference>